<dbReference type="AlphaFoldDB" id="X1B7U0"/>
<feature type="domain" description="Elp3/MiaA/NifB-like radical SAM core" evidence="1">
    <location>
        <begin position="54"/>
        <end position="263"/>
    </location>
</feature>
<dbReference type="SUPFAM" id="SSF102114">
    <property type="entry name" value="Radical SAM enzymes"/>
    <property type="match status" value="1"/>
</dbReference>
<dbReference type="EMBL" id="BART01026001">
    <property type="protein sequence ID" value="GAG91829.1"/>
    <property type="molecule type" value="Genomic_DNA"/>
</dbReference>
<dbReference type="InterPro" id="IPR005909">
    <property type="entry name" value="RaSEA"/>
</dbReference>
<accession>X1B7U0</accession>
<organism evidence="2">
    <name type="scientific">marine sediment metagenome</name>
    <dbReference type="NCBI Taxonomy" id="412755"/>
    <lineage>
        <taxon>unclassified sequences</taxon>
        <taxon>metagenomes</taxon>
        <taxon>ecological metagenomes</taxon>
    </lineage>
</organism>
<reference evidence="2" key="1">
    <citation type="journal article" date="2014" name="Front. Microbiol.">
        <title>High frequency of phylogenetically diverse reductive dehalogenase-homologous genes in deep subseafloor sedimentary metagenomes.</title>
        <authorList>
            <person name="Kawai M."/>
            <person name="Futagami T."/>
            <person name="Toyoda A."/>
            <person name="Takaki Y."/>
            <person name="Nishi S."/>
            <person name="Hori S."/>
            <person name="Arai W."/>
            <person name="Tsubouchi T."/>
            <person name="Morono Y."/>
            <person name="Uchiyama I."/>
            <person name="Ito T."/>
            <person name="Fujiyama A."/>
            <person name="Inagaki F."/>
            <person name="Takami H."/>
        </authorList>
    </citation>
    <scope>NUCLEOTIDE SEQUENCE</scope>
    <source>
        <strain evidence="2">Expedition CK06-06</strain>
    </source>
</reference>
<evidence type="ECO:0000313" key="2">
    <source>
        <dbReference type="EMBL" id="GAG91829.1"/>
    </source>
</evidence>
<dbReference type="GO" id="GO:0003824">
    <property type="term" value="F:catalytic activity"/>
    <property type="evidence" value="ECO:0007669"/>
    <property type="project" value="InterPro"/>
</dbReference>
<dbReference type="NCBIfam" id="TIGR01210">
    <property type="entry name" value="archaeosine biosynthesis radical SAM protein RaSEA"/>
    <property type="match status" value="1"/>
</dbReference>
<dbReference type="InterPro" id="IPR006638">
    <property type="entry name" value="Elp3/MiaA/NifB-like_rSAM"/>
</dbReference>
<proteinExistence type="predicted"/>
<protein>
    <recommendedName>
        <fullName evidence="1">Elp3/MiaA/NifB-like radical SAM core domain-containing protein</fullName>
    </recommendedName>
</protein>
<evidence type="ECO:0000259" key="1">
    <source>
        <dbReference type="SMART" id="SM00729"/>
    </source>
</evidence>
<dbReference type="CDD" id="cd01335">
    <property type="entry name" value="Radical_SAM"/>
    <property type="match status" value="1"/>
</dbReference>
<dbReference type="SMART" id="SM00729">
    <property type="entry name" value="Elp3"/>
    <property type="match status" value="1"/>
</dbReference>
<comment type="caution">
    <text evidence="2">The sequence shown here is derived from an EMBL/GenBank/DDBJ whole genome shotgun (WGS) entry which is preliminary data.</text>
</comment>
<sequence length="263" mass="30512">MNQINKLPIIQEKIRKIRQDTIKKVKIRSPNNDLNKPVAFWTKPDRLLNEVGNELTIILRTRGCEWALGDNGGCSMCGYIRDANIDHVNSQNIINQFDFAFKNSLDKIQSNSEPWIVKIFNSGSFLDDTEMPKRAREYIYKKITSTKNIKEFVIESRPEYLSHENLGEIKKFLPNKYVEIGIGLETVNDYIRINYINKGFKFNDFQEALNLCREYKVGVKAYLLFKPPFLSEQAAIDDCKKSIKKLLELKINSISINPVNIQK</sequence>
<name>X1B7U0_9ZZZZ</name>
<dbReference type="InterPro" id="IPR058240">
    <property type="entry name" value="rSAM_sf"/>
</dbReference>
<feature type="non-terminal residue" evidence="2">
    <location>
        <position position="263"/>
    </location>
</feature>
<dbReference type="GO" id="GO:0051536">
    <property type="term" value="F:iron-sulfur cluster binding"/>
    <property type="evidence" value="ECO:0007669"/>
    <property type="project" value="InterPro"/>
</dbReference>
<gene>
    <name evidence="2" type="ORF">S01H4_46511</name>
</gene>